<dbReference type="CDD" id="cd06261">
    <property type="entry name" value="TM_PBP2"/>
    <property type="match status" value="1"/>
</dbReference>
<keyword evidence="6 7" id="KW-0472">Membrane</keyword>
<dbReference type="RefSeq" id="WP_111146545.1">
    <property type="nucleotide sequence ID" value="NZ_QKRB01000043.1"/>
</dbReference>
<keyword evidence="4 7" id="KW-0812">Transmembrane</keyword>
<keyword evidence="10" id="KW-1185">Reference proteome</keyword>
<comment type="similarity">
    <text evidence="7">Belongs to the binding-protein-dependent transport system permease family.</text>
</comment>
<dbReference type="SUPFAM" id="SSF161098">
    <property type="entry name" value="MetI-like"/>
    <property type="match status" value="1"/>
</dbReference>
<dbReference type="OrthoDB" id="9771544at2"/>
<dbReference type="InterPro" id="IPR000515">
    <property type="entry name" value="MetI-like"/>
</dbReference>
<name>A0A2W1LAQ5_9BACL</name>
<comment type="subcellular location">
    <subcellularLocation>
        <location evidence="1 7">Cell membrane</location>
        <topology evidence="1 7">Multi-pass membrane protein</topology>
    </subcellularLocation>
</comment>
<dbReference type="AlphaFoldDB" id="A0A2W1LAQ5"/>
<organism evidence="9 10">
    <name type="scientific">Paenibacillus sambharensis</name>
    <dbReference type="NCBI Taxonomy" id="1803190"/>
    <lineage>
        <taxon>Bacteria</taxon>
        <taxon>Bacillati</taxon>
        <taxon>Bacillota</taxon>
        <taxon>Bacilli</taxon>
        <taxon>Bacillales</taxon>
        <taxon>Paenibacillaceae</taxon>
        <taxon>Paenibacillus</taxon>
    </lineage>
</organism>
<keyword evidence="3" id="KW-1003">Cell membrane</keyword>
<feature type="transmembrane region" description="Helical" evidence="7">
    <location>
        <begin position="70"/>
        <end position="94"/>
    </location>
</feature>
<evidence type="ECO:0000313" key="10">
    <source>
        <dbReference type="Proteomes" id="UP000249522"/>
    </source>
</evidence>
<evidence type="ECO:0000313" key="9">
    <source>
        <dbReference type="EMBL" id="PZD95799.1"/>
    </source>
</evidence>
<gene>
    <name evidence="9" type="ORF">DNH61_10090</name>
</gene>
<sequence>MRETALWVRPLRHLFLTALCSLIAFPFFWMITSSLKTNDEIWSVPPVLWPEEPLWGTFLAAWQAAPFGQYLLNSIMVAAVIVLLQMVNSAMMAYALTHMHFPFRGALFAIIIVTYMLPASATYLPAYVILSELNLIDTYAGLIISNAVSVFAIFLVRQAFLQLPKELAEAAKIDGAPHWRILWTIMVPLTRSTFVVMGLITFIGMYNNYFWPSLITKSPELYLVSAGLRSFFVEGGAYGMNWPLIMAGSTITILPLLILFLFAQRLLMKGVSLSFGVNK</sequence>
<evidence type="ECO:0000256" key="6">
    <source>
        <dbReference type="ARBA" id="ARBA00023136"/>
    </source>
</evidence>
<dbReference type="Gene3D" id="1.10.3720.10">
    <property type="entry name" value="MetI-like"/>
    <property type="match status" value="1"/>
</dbReference>
<dbReference type="GO" id="GO:0005886">
    <property type="term" value="C:plasma membrane"/>
    <property type="evidence" value="ECO:0007669"/>
    <property type="project" value="UniProtKB-SubCell"/>
</dbReference>
<dbReference type="PANTHER" id="PTHR43744">
    <property type="entry name" value="ABC TRANSPORTER PERMEASE PROTEIN MG189-RELATED-RELATED"/>
    <property type="match status" value="1"/>
</dbReference>
<evidence type="ECO:0000256" key="2">
    <source>
        <dbReference type="ARBA" id="ARBA00022448"/>
    </source>
</evidence>
<feature type="domain" description="ABC transmembrane type-1" evidence="8">
    <location>
        <begin position="71"/>
        <end position="263"/>
    </location>
</feature>
<feature type="transmembrane region" description="Helical" evidence="7">
    <location>
        <begin position="242"/>
        <end position="263"/>
    </location>
</feature>
<accession>A0A2W1LAQ5</accession>
<evidence type="ECO:0000256" key="1">
    <source>
        <dbReference type="ARBA" id="ARBA00004651"/>
    </source>
</evidence>
<comment type="caution">
    <text evidence="9">The sequence shown here is derived from an EMBL/GenBank/DDBJ whole genome shotgun (WGS) entry which is preliminary data.</text>
</comment>
<keyword evidence="5 7" id="KW-1133">Transmembrane helix</keyword>
<evidence type="ECO:0000259" key="8">
    <source>
        <dbReference type="PROSITE" id="PS50928"/>
    </source>
</evidence>
<evidence type="ECO:0000256" key="7">
    <source>
        <dbReference type="RuleBase" id="RU363032"/>
    </source>
</evidence>
<proteinExistence type="inferred from homology"/>
<dbReference type="InterPro" id="IPR035906">
    <property type="entry name" value="MetI-like_sf"/>
</dbReference>
<dbReference type="EMBL" id="QKRB01000043">
    <property type="protein sequence ID" value="PZD95799.1"/>
    <property type="molecule type" value="Genomic_DNA"/>
</dbReference>
<evidence type="ECO:0000256" key="3">
    <source>
        <dbReference type="ARBA" id="ARBA00022475"/>
    </source>
</evidence>
<feature type="transmembrane region" description="Helical" evidence="7">
    <location>
        <begin position="106"/>
        <end position="127"/>
    </location>
</feature>
<feature type="transmembrane region" description="Helical" evidence="7">
    <location>
        <begin position="12"/>
        <end position="31"/>
    </location>
</feature>
<dbReference type="PROSITE" id="PS50928">
    <property type="entry name" value="ABC_TM1"/>
    <property type="match status" value="1"/>
</dbReference>
<protein>
    <submittedName>
        <fullName evidence="9">Carbohydrate ABC transporter permease</fullName>
    </submittedName>
</protein>
<keyword evidence="2 7" id="KW-0813">Transport</keyword>
<evidence type="ECO:0000256" key="4">
    <source>
        <dbReference type="ARBA" id="ARBA00022692"/>
    </source>
</evidence>
<feature type="transmembrane region" description="Helical" evidence="7">
    <location>
        <begin position="139"/>
        <end position="160"/>
    </location>
</feature>
<dbReference type="GO" id="GO:0055085">
    <property type="term" value="P:transmembrane transport"/>
    <property type="evidence" value="ECO:0007669"/>
    <property type="project" value="InterPro"/>
</dbReference>
<reference evidence="9 10" key="1">
    <citation type="submission" date="2018-06" db="EMBL/GenBank/DDBJ databases">
        <title>Paenibacillus imtechensis sp. nov.</title>
        <authorList>
            <person name="Pinnaka A.K."/>
            <person name="Singh H."/>
            <person name="Kaur M."/>
        </authorList>
    </citation>
    <scope>NUCLEOTIDE SEQUENCE [LARGE SCALE GENOMIC DNA]</scope>
    <source>
        <strain evidence="9 10">SMB1</strain>
    </source>
</reference>
<dbReference type="Proteomes" id="UP000249522">
    <property type="component" value="Unassembled WGS sequence"/>
</dbReference>
<evidence type="ECO:0000256" key="5">
    <source>
        <dbReference type="ARBA" id="ARBA00022989"/>
    </source>
</evidence>
<feature type="transmembrane region" description="Helical" evidence="7">
    <location>
        <begin position="181"/>
        <end position="206"/>
    </location>
</feature>
<dbReference type="PANTHER" id="PTHR43744:SF8">
    <property type="entry name" value="SN-GLYCEROL-3-PHOSPHATE TRANSPORT SYSTEM PERMEASE PROTEIN UGPE"/>
    <property type="match status" value="1"/>
</dbReference>
<dbReference type="Pfam" id="PF00528">
    <property type="entry name" value="BPD_transp_1"/>
    <property type="match status" value="1"/>
</dbReference>